<dbReference type="SUPFAM" id="SSF52540">
    <property type="entry name" value="P-loop containing nucleoside triphosphate hydrolases"/>
    <property type="match status" value="1"/>
</dbReference>
<dbReference type="InterPro" id="IPR018948">
    <property type="entry name" value="GTP-bd_TrmE_N"/>
</dbReference>
<name>A0AAD5BDW7_9ASCO</name>
<keyword evidence="3 5" id="KW-0547">Nucleotide-binding</keyword>
<keyword evidence="8" id="KW-1185">Reference proteome</keyword>
<dbReference type="Gene3D" id="1.20.120.430">
    <property type="entry name" value="tRNA modification GTPase MnmE domain 2"/>
    <property type="match status" value="1"/>
</dbReference>
<dbReference type="InterPro" id="IPR004520">
    <property type="entry name" value="GTPase_MnmE"/>
</dbReference>
<dbReference type="InterPro" id="IPR031168">
    <property type="entry name" value="G_TrmE"/>
</dbReference>
<dbReference type="GeneID" id="76151274"/>
<dbReference type="NCBIfam" id="TIGR00231">
    <property type="entry name" value="small_GTP"/>
    <property type="match status" value="1"/>
</dbReference>
<dbReference type="PROSITE" id="PS51709">
    <property type="entry name" value="G_TRME"/>
    <property type="match status" value="1"/>
</dbReference>
<evidence type="ECO:0000313" key="8">
    <source>
        <dbReference type="Proteomes" id="UP001204833"/>
    </source>
</evidence>
<dbReference type="PANTHER" id="PTHR42714:SF2">
    <property type="entry name" value="TRNA MODIFICATION GTPASE GTPBP3, MITOCHONDRIAL"/>
    <property type="match status" value="1"/>
</dbReference>
<dbReference type="Pfam" id="PF10396">
    <property type="entry name" value="TrmE_N"/>
    <property type="match status" value="1"/>
</dbReference>
<keyword evidence="2 5" id="KW-0819">tRNA processing</keyword>
<accession>A0AAD5BDW7</accession>
<dbReference type="GO" id="GO:0003924">
    <property type="term" value="F:GTPase activity"/>
    <property type="evidence" value="ECO:0007669"/>
    <property type="project" value="InterPro"/>
</dbReference>
<dbReference type="InterPro" id="IPR027368">
    <property type="entry name" value="MnmE_dom2"/>
</dbReference>
<evidence type="ECO:0000259" key="6">
    <source>
        <dbReference type="PROSITE" id="PS51709"/>
    </source>
</evidence>
<dbReference type="GO" id="GO:0005739">
    <property type="term" value="C:mitochondrion"/>
    <property type="evidence" value="ECO:0007669"/>
    <property type="project" value="TreeGrafter"/>
</dbReference>
<dbReference type="InterPro" id="IPR005225">
    <property type="entry name" value="Small_GTP-bd"/>
</dbReference>
<dbReference type="CDD" id="cd04164">
    <property type="entry name" value="trmE"/>
    <property type="match status" value="1"/>
</dbReference>
<evidence type="ECO:0000256" key="4">
    <source>
        <dbReference type="ARBA" id="ARBA00023134"/>
    </source>
</evidence>
<dbReference type="Gene3D" id="3.40.50.300">
    <property type="entry name" value="P-loop containing nucleotide triphosphate hydrolases"/>
    <property type="match status" value="1"/>
</dbReference>
<dbReference type="GO" id="GO:0005525">
    <property type="term" value="F:GTP binding"/>
    <property type="evidence" value="ECO:0007669"/>
    <property type="project" value="UniProtKB-KW"/>
</dbReference>
<dbReference type="RefSeq" id="XP_051608224.1">
    <property type="nucleotide sequence ID" value="XM_051752612.1"/>
</dbReference>
<dbReference type="Gene3D" id="3.30.1360.120">
    <property type="entry name" value="Probable tRNA modification gtpase trme, domain 1"/>
    <property type="match status" value="1"/>
</dbReference>
<comment type="similarity">
    <text evidence="1 5">Belongs to the TRAFAC class TrmE-Era-EngA-EngB-Septin-like GTPase superfamily. TrmE GTPase family.</text>
</comment>
<dbReference type="NCBIfam" id="NF003661">
    <property type="entry name" value="PRK05291.1-3"/>
    <property type="match status" value="1"/>
</dbReference>
<gene>
    <name evidence="7" type="ORF">KGF57_003215</name>
</gene>
<dbReference type="CDD" id="cd14858">
    <property type="entry name" value="TrmE_N"/>
    <property type="match status" value="1"/>
</dbReference>
<dbReference type="EMBL" id="JAIHNG010000121">
    <property type="protein sequence ID" value="KAI5957521.1"/>
    <property type="molecule type" value="Genomic_DNA"/>
</dbReference>
<dbReference type="InterPro" id="IPR025867">
    <property type="entry name" value="MnmE_helical"/>
</dbReference>
<organism evidence="7 8">
    <name type="scientific">Candida theae</name>
    <dbReference type="NCBI Taxonomy" id="1198502"/>
    <lineage>
        <taxon>Eukaryota</taxon>
        <taxon>Fungi</taxon>
        <taxon>Dikarya</taxon>
        <taxon>Ascomycota</taxon>
        <taxon>Saccharomycotina</taxon>
        <taxon>Pichiomycetes</taxon>
        <taxon>Debaryomycetaceae</taxon>
        <taxon>Candida/Lodderomyces clade</taxon>
        <taxon>Candida</taxon>
    </lineage>
</organism>
<dbReference type="HAMAP" id="MF_00379">
    <property type="entry name" value="GTPase_MnmE"/>
    <property type="match status" value="1"/>
</dbReference>
<evidence type="ECO:0000256" key="1">
    <source>
        <dbReference type="ARBA" id="ARBA00011043"/>
    </source>
</evidence>
<dbReference type="NCBIfam" id="TIGR00450">
    <property type="entry name" value="mnmE_trmE_thdF"/>
    <property type="match status" value="1"/>
</dbReference>
<dbReference type="GO" id="GO:0002098">
    <property type="term" value="P:tRNA wobble uridine modification"/>
    <property type="evidence" value="ECO:0007669"/>
    <property type="project" value="TreeGrafter"/>
</dbReference>
<dbReference type="InterPro" id="IPR027417">
    <property type="entry name" value="P-loop_NTPase"/>
</dbReference>
<evidence type="ECO:0000256" key="5">
    <source>
        <dbReference type="RuleBase" id="RU003313"/>
    </source>
</evidence>
<dbReference type="GO" id="GO:0030488">
    <property type="term" value="P:tRNA methylation"/>
    <property type="evidence" value="ECO:0007669"/>
    <property type="project" value="TreeGrafter"/>
</dbReference>
<reference evidence="7 8" key="1">
    <citation type="journal article" date="2022" name="DNA Res.">
        <title>Genome analysis of five recently described species of the CUG-Ser clade uncovers Candida theae as a new hybrid lineage with pathogenic potential in the Candida parapsilosis species complex.</title>
        <authorList>
            <person name="Mixao V."/>
            <person name="Del Olmo V."/>
            <person name="Hegedusova E."/>
            <person name="Saus E."/>
            <person name="Pryszcz L."/>
            <person name="Cillingova A."/>
            <person name="Nosek J."/>
            <person name="Gabaldon T."/>
        </authorList>
    </citation>
    <scope>NUCLEOTIDE SEQUENCE [LARGE SCALE GENOMIC DNA]</scope>
    <source>
        <strain evidence="7 8">CBS 12239</strain>
    </source>
</reference>
<evidence type="ECO:0000256" key="3">
    <source>
        <dbReference type="ARBA" id="ARBA00022741"/>
    </source>
</evidence>
<dbReference type="AlphaFoldDB" id="A0AAD5BDW7"/>
<keyword evidence="4 5" id="KW-0342">GTP-binding</keyword>
<dbReference type="Pfam" id="PF12631">
    <property type="entry name" value="MnmE_helical"/>
    <property type="match status" value="1"/>
</dbReference>
<dbReference type="Proteomes" id="UP001204833">
    <property type="component" value="Unassembled WGS sequence"/>
</dbReference>
<evidence type="ECO:0000256" key="2">
    <source>
        <dbReference type="ARBA" id="ARBA00022694"/>
    </source>
</evidence>
<dbReference type="PANTHER" id="PTHR42714">
    <property type="entry name" value="TRNA MODIFICATION GTPASE GTPBP3"/>
    <property type="match status" value="1"/>
</dbReference>
<dbReference type="Pfam" id="PF01926">
    <property type="entry name" value="MMR_HSR1"/>
    <property type="match status" value="1"/>
</dbReference>
<sequence length="493" mass="54313">MFRRLCTSRLHSTSLNPLQPTIYALSTPFAKSAIAVVRISGPQASYVFEELTKSKAPPQHRVAKVRKLYSVTDSRLLDEALTLFFKSPRTYTGLDLLELHLHGGTAIVKAVLNTIRDLHDPKSGRIIRQAEHGEFSHQAFVNGKYDLTALEGISQMINAETESQRVASLASMSGQTKDLFVEWRQRVLENVANLTTLVDFGEDHDLSETDSLFQDVESNISNLETDIRAYLKNVKSSQVLLNGIQLTLLGPPNAGKSSLLNTLSNKDAAIVSDIAGTTRDVLDVPLDIGGFKVVLGDTAGIRSLNMAGRIEQEGIKRAKSKSITSDLVLVVLDPTNNGNDDAILTHVSELVHKYQKDVLIVLNKEDLFSEEKSNLIARYAELLNVSENMIHVVSCSSGYGIADLRKEMIEKFKNMSHFGSQDAAIVSSRVQDILEFDVLYGFQEFHHWKEEGDVVLATEGLRQSVEGIGKITGEAIGVEEILGVVFSNFCIGK</sequence>
<evidence type="ECO:0000313" key="7">
    <source>
        <dbReference type="EMBL" id="KAI5957521.1"/>
    </source>
</evidence>
<proteinExistence type="inferred from homology"/>
<dbReference type="InterPro" id="IPR027266">
    <property type="entry name" value="TrmE/GcvT-like"/>
</dbReference>
<dbReference type="InterPro" id="IPR006073">
    <property type="entry name" value="GTP-bd"/>
</dbReference>
<comment type="caution">
    <text evidence="7">The sequence shown here is derived from an EMBL/GenBank/DDBJ whole genome shotgun (WGS) entry which is preliminary data.</text>
</comment>
<feature type="domain" description="TrmE-type G" evidence="6">
    <location>
        <begin position="243"/>
        <end position="413"/>
    </location>
</feature>
<protein>
    <submittedName>
        <fullName evidence="7">MSS1</fullName>
    </submittedName>
</protein>